<comment type="caution">
    <text evidence="1">The sequence shown here is derived from an EMBL/GenBank/DDBJ whole genome shotgun (WGS) entry which is preliminary data.</text>
</comment>
<organism evidence="1 2">
    <name type="scientific">Persea americana</name>
    <name type="common">Avocado</name>
    <dbReference type="NCBI Taxonomy" id="3435"/>
    <lineage>
        <taxon>Eukaryota</taxon>
        <taxon>Viridiplantae</taxon>
        <taxon>Streptophyta</taxon>
        <taxon>Embryophyta</taxon>
        <taxon>Tracheophyta</taxon>
        <taxon>Spermatophyta</taxon>
        <taxon>Magnoliopsida</taxon>
        <taxon>Magnoliidae</taxon>
        <taxon>Laurales</taxon>
        <taxon>Lauraceae</taxon>
        <taxon>Persea</taxon>
    </lineage>
</organism>
<dbReference type="Proteomes" id="UP001234297">
    <property type="component" value="Chromosome 10"/>
</dbReference>
<name>A0ACC2KN00_PERAE</name>
<gene>
    <name evidence="1" type="ORF">MRB53_031093</name>
</gene>
<evidence type="ECO:0000313" key="1">
    <source>
        <dbReference type="EMBL" id="KAJ8622564.1"/>
    </source>
</evidence>
<protein>
    <submittedName>
        <fullName evidence="1">Uncharacterized protein</fullName>
    </submittedName>
</protein>
<sequence length="73" mass="8383">MTRSNQAISNGPRHGCLRFYSYDDDDIKQEKNNKKKGIPLDRTPDSICHSITLKVIGGFSYLGRHYFQLMAFS</sequence>
<evidence type="ECO:0000313" key="2">
    <source>
        <dbReference type="Proteomes" id="UP001234297"/>
    </source>
</evidence>
<dbReference type="EMBL" id="CM056818">
    <property type="protein sequence ID" value="KAJ8622564.1"/>
    <property type="molecule type" value="Genomic_DNA"/>
</dbReference>
<proteinExistence type="predicted"/>
<keyword evidence="2" id="KW-1185">Reference proteome</keyword>
<reference evidence="1 2" key="1">
    <citation type="journal article" date="2022" name="Hortic Res">
        <title>A haplotype resolved chromosomal level avocado genome allows analysis of novel avocado genes.</title>
        <authorList>
            <person name="Nath O."/>
            <person name="Fletcher S.J."/>
            <person name="Hayward A."/>
            <person name="Shaw L.M."/>
            <person name="Masouleh A.K."/>
            <person name="Furtado A."/>
            <person name="Henry R.J."/>
            <person name="Mitter N."/>
        </authorList>
    </citation>
    <scope>NUCLEOTIDE SEQUENCE [LARGE SCALE GENOMIC DNA]</scope>
    <source>
        <strain evidence="2">cv. Hass</strain>
    </source>
</reference>
<accession>A0ACC2KN00</accession>